<gene>
    <name evidence="3" type="ORF">MtrunA17_Chr7g0221091</name>
</gene>
<dbReference type="InterPro" id="IPR050905">
    <property type="entry name" value="Plant_NBS-LRR"/>
</dbReference>
<dbReference type="GO" id="GO:0006952">
    <property type="term" value="P:defense response"/>
    <property type="evidence" value="ECO:0007669"/>
    <property type="project" value="UniProtKB-KW"/>
</dbReference>
<dbReference type="EMBL" id="PSQE01000007">
    <property type="protein sequence ID" value="RHN44593.1"/>
    <property type="molecule type" value="Genomic_DNA"/>
</dbReference>
<evidence type="ECO:0000256" key="1">
    <source>
        <dbReference type="ARBA" id="ARBA00022821"/>
    </source>
</evidence>
<dbReference type="Gene3D" id="3.40.50.300">
    <property type="entry name" value="P-loop containing nucleotide triphosphate hydrolases"/>
    <property type="match status" value="1"/>
</dbReference>
<dbReference type="AlphaFoldDB" id="A0A396GVP2"/>
<dbReference type="InterPro" id="IPR027417">
    <property type="entry name" value="P-loop_NTPase"/>
</dbReference>
<reference evidence="4" key="1">
    <citation type="journal article" date="2018" name="Nat. Plants">
        <title>Whole-genome landscape of Medicago truncatula symbiotic genes.</title>
        <authorList>
            <person name="Pecrix Y."/>
            <person name="Staton S.E."/>
            <person name="Sallet E."/>
            <person name="Lelandais-Briere C."/>
            <person name="Moreau S."/>
            <person name="Carrere S."/>
            <person name="Blein T."/>
            <person name="Jardinaud M.F."/>
            <person name="Latrasse D."/>
            <person name="Zouine M."/>
            <person name="Zahm M."/>
            <person name="Kreplak J."/>
            <person name="Mayjonade B."/>
            <person name="Satge C."/>
            <person name="Perez M."/>
            <person name="Cauet S."/>
            <person name="Marande W."/>
            <person name="Chantry-Darmon C."/>
            <person name="Lopez-Roques C."/>
            <person name="Bouchez O."/>
            <person name="Berard A."/>
            <person name="Debelle F."/>
            <person name="Munos S."/>
            <person name="Bendahmane A."/>
            <person name="Berges H."/>
            <person name="Niebel A."/>
            <person name="Buitink J."/>
            <person name="Frugier F."/>
            <person name="Benhamed M."/>
            <person name="Crespi M."/>
            <person name="Gouzy J."/>
            <person name="Gamas P."/>
        </authorList>
    </citation>
    <scope>NUCLEOTIDE SEQUENCE [LARGE SCALE GENOMIC DNA]</scope>
    <source>
        <strain evidence="4">cv. Jemalong A17</strain>
    </source>
</reference>
<evidence type="ECO:0000313" key="3">
    <source>
        <dbReference type="EMBL" id="RHN44593.1"/>
    </source>
</evidence>
<dbReference type="FunFam" id="3.40.50.300:FF:001091">
    <property type="entry name" value="Probable disease resistance protein At1g61300"/>
    <property type="match status" value="1"/>
</dbReference>
<organism evidence="3 4">
    <name type="scientific">Medicago truncatula</name>
    <name type="common">Barrel medic</name>
    <name type="synonym">Medicago tribuloides</name>
    <dbReference type="NCBI Taxonomy" id="3880"/>
    <lineage>
        <taxon>Eukaryota</taxon>
        <taxon>Viridiplantae</taxon>
        <taxon>Streptophyta</taxon>
        <taxon>Embryophyta</taxon>
        <taxon>Tracheophyta</taxon>
        <taxon>Spermatophyta</taxon>
        <taxon>Magnoliopsida</taxon>
        <taxon>eudicotyledons</taxon>
        <taxon>Gunneridae</taxon>
        <taxon>Pentapetalae</taxon>
        <taxon>rosids</taxon>
        <taxon>fabids</taxon>
        <taxon>Fabales</taxon>
        <taxon>Fabaceae</taxon>
        <taxon>Papilionoideae</taxon>
        <taxon>50 kb inversion clade</taxon>
        <taxon>NPAAA clade</taxon>
        <taxon>Hologalegina</taxon>
        <taxon>IRL clade</taxon>
        <taxon>Trifolieae</taxon>
        <taxon>Medicago</taxon>
    </lineage>
</organism>
<sequence>MGRKRNEDCRKHVTEVENKNKWICNYCSIEYSGGASRIEAHLGLNGKGGGIRRCSHYHEGIQNNKNMASTSSNPPEAVINRLYSTQYQVAEGVPQVIGTHTRSSVNHPNNAEIMNLFQGVNVSGGNRNVSESENNQLNQLVIDLECDESRGKKRKPEVDASLEELLLADENKPLTLPTEFVGSKLDENIHEVLKLLADDKVFVIGIYGMGGVGKTLLATLVENEVKRKATFKHVFWVTVSHNYSISKLQHDIAKRIGVKLDEDDERIRAENLSLALKKKGKSVLILDDVWKYIDLQKLGIHPEVNGIKVILTTRLEHVCYQMDCHPYAIIQMFPLSCYYKEYGSEGSDEQCFHPDEFTS</sequence>
<dbReference type="Pfam" id="PF00931">
    <property type="entry name" value="NB-ARC"/>
    <property type="match status" value="1"/>
</dbReference>
<dbReference type="OrthoDB" id="1436353at2759"/>
<dbReference type="Proteomes" id="UP000265566">
    <property type="component" value="Chromosome 7"/>
</dbReference>
<dbReference type="PANTHER" id="PTHR33463">
    <property type="entry name" value="NB-ARC DOMAIN-CONTAINING PROTEIN-RELATED"/>
    <property type="match status" value="1"/>
</dbReference>
<dbReference type="PRINTS" id="PR00364">
    <property type="entry name" value="DISEASERSIST"/>
</dbReference>
<dbReference type="GO" id="GO:0043531">
    <property type="term" value="F:ADP binding"/>
    <property type="evidence" value="ECO:0007669"/>
    <property type="project" value="InterPro"/>
</dbReference>
<dbReference type="SUPFAM" id="SSF52540">
    <property type="entry name" value="P-loop containing nucleoside triphosphate hydrolases"/>
    <property type="match status" value="1"/>
</dbReference>
<evidence type="ECO:0000313" key="4">
    <source>
        <dbReference type="Proteomes" id="UP000265566"/>
    </source>
</evidence>
<protein>
    <submittedName>
        <fullName evidence="3">Putative transcription factor/ chromatin remodeling BED-type(Zn) family</fullName>
    </submittedName>
</protein>
<dbReference type="PANTHER" id="PTHR33463:SF187">
    <property type="entry name" value="AND NB-ARC DOMAIN DISEASE RESISTANCE PROTEIN, PUTATIVE-RELATED"/>
    <property type="match status" value="1"/>
</dbReference>
<accession>A0A396GVP2</accession>
<evidence type="ECO:0000259" key="2">
    <source>
        <dbReference type="Pfam" id="PF00931"/>
    </source>
</evidence>
<comment type="caution">
    <text evidence="3">The sequence shown here is derived from an EMBL/GenBank/DDBJ whole genome shotgun (WGS) entry which is preliminary data.</text>
</comment>
<dbReference type="InterPro" id="IPR002182">
    <property type="entry name" value="NB-ARC"/>
</dbReference>
<feature type="domain" description="NB-ARC" evidence="2">
    <location>
        <begin position="188"/>
        <end position="328"/>
    </location>
</feature>
<keyword evidence="1" id="KW-0611">Plant defense</keyword>
<proteinExistence type="predicted"/>
<name>A0A396GVP2_MEDTR</name>
<dbReference type="Gramene" id="rna38731">
    <property type="protein sequence ID" value="RHN44593.1"/>
    <property type="gene ID" value="gene38731"/>
</dbReference>